<dbReference type="CDD" id="cd16841">
    <property type="entry name" value="RraA_family"/>
    <property type="match status" value="1"/>
</dbReference>
<feature type="domain" description="Fumarylacetoacetase-like C-terminal" evidence="2">
    <location>
        <begin position="20"/>
        <end position="222"/>
    </location>
</feature>
<dbReference type="NCBIfam" id="NF006093">
    <property type="entry name" value="PRK08245.1"/>
    <property type="match status" value="1"/>
</dbReference>
<dbReference type="NCBIfam" id="NF009399">
    <property type="entry name" value="PRK12764.1"/>
    <property type="match status" value="1"/>
</dbReference>
<dbReference type="Gene3D" id="3.90.850.10">
    <property type="entry name" value="Fumarylacetoacetase-like, C-terminal domain"/>
    <property type="match status" value="1"/>
</dbReference>
<keyword evidence="4" id="KW-1185">Reference proteome</keyword>
<evidence type="ECO:0000313" key="3">
    <source>
        <dbReference type="EMBL" id="MFD1889983.1"/>
    </source>
</evidence>
<dbReference type="SUPFAM" id="SSF89562">
    <property type="entry name" value="RraA-like"/>
    <property type="match status" value="1"/>
</dbReference>
<organism evidence="3 4">
    <name type="scientific">Luteococcus peritonei</name>
    <dbReference type="NCBI Taxonomy" id="88874"/>
    <lineage>
        <taxon>Bacteria</taxon>
        <taxon>Bacillati</taxon>
        <taxon>Actinomycetota</taxon>
        <taxon>Actinomycetes</taxon>
        <taxon>Propionibacteriales</taxon>
        <taxon>Propionibacteriaceae</taxon>
        <taxon>Luteococcus</taxon>
    </lineage>
</organism>
<keyword evidence="1" id="KW-0479">Metal-binding</keyword>
<sequence>MTADAARQLIEQATGTAPGKIIAVHLNYPSRCAERGRTPAEASYFLKPTSSLAGSGEVERPQGFELLAYEGEVALVIGRTARRVAPEQAWQHVAFVTASNDLGLQDLRAADKGSNVRSKGADGCTALGPELIDATRVRPDGLRVRTWLDGELVQDDTTDTLLFGFDHLIADLTRTITLEPGDVILTGTPAGASVALPGQRIEVEVSSVDDEQLTSGRLATTVVEAPAVGEWGSRPAATAAATADAWGSREVRSGTVAEDEEPGFVLTDELRERLGQVAVATISSQLRKRGYDTAFDGVHLIDPGKKFVGTARTLRYVPRRPDITKRIGAGYNAQKRAIDSVNPGEVLVMEARGFTHAGTIGDILATRAKVRGCVGVITDGAVRDHEAVKATGLPVLAQAAHPAVLGRVHVPYDIDVTISCGGTTVEVGDVIVADDDGALLIPPFLVEEVLAASEQQELEEVYVLERVQAGESVDGLYPLGPRTRPGYEQWLAEHPEHEAHPGHPKHHQN</sequence>
<evidence type="ECO:0000256" key="1">
    <source>
        <dbReference type="ARBA" id="ARBA00022723"/>
    </source>
</evidence>
<evidence type="ECO:0000259" key="2">
    <source>
        <dbReference type="Pfam" id="PF01557"/>
    </source>
</evidence>
<dbReference type="EMBL" id="JBHUFZ010000016">
    <property type="protein sequence ID" value="MFD1889983.1"/>
    <property type="molecule type" value="Genomic_DNA"/>
</dbReference>
<keyword evidence="3" id="KW-0378">Hydrolase</keyword>
<dbReference type="RefSeq" id="WP_343872927.1">
    <property type="nucleotide sequence ID" value="NZ_BAAAIX010000013.1"/>
</dbReference>
<dbReference type="GO" id="GO:0016787">
    <property type="term" value="F:hydrolase activity"/>
    <property type="evidence" value="ECO:0007669"/>
    <property type="project" value="UniProtKB-KW"/>
</dbReference>
<dbReference type="Proteomes" id="UP001597326">
    <property type="component" value="Unassembled WGS sequence"/>
</dbReference>
<dbReference type="PANTHER" id="PTHR11820:SF112">
    <property type="entry name" value="FUMARYLACETOACETATE HYDROLASE FAMILY PROTEIN (AFU_ORTHOLOGUE AFUA_1G02370)-RELATED"/>
    <property type="match status" value="1"/>
</dbReference>
<dbReference type="InterPro" id="IPR011234">
    <property type="entry name" value="Fumarylacetoacetase-like_C"/>
</dbReference>
<accession>A0ABW4RX17</accession>
<dbReference type="PANTHER" id="PTHR11820">
    <property type="entry name" value="ACYLPYRUVASE"/>
    <property type="match status" value="1"/>
</dbReference>
<evidence type="ECO:0000313" key="4">
    <source>
        <dbReference type="Proteomes" id="UP001597326"/>
    </source>
</evidence>
<dbReference type="InterPro" id="IPR036704">
    <property type="entry name" value="RraA/RraA-like_sf"/>
</dbReference>
<proteinExistence type="predicted"/>
<reference evidence="4" key="1">
    <citation type="journal article" date="2019" name="Int. J. Syst. Evol. Microbiol.">
        <title>The Global Catalogue of Microorganisms (GCM) 10K type strain sequencing project: providing services to taxonomists for standard genome sequencing and annotation.</title>
        <authorList>
            <consortium name="The Broad Institute Genomics Platform"/>
            <consortium name="The Broad Institute Genome Sequencing Center for Infectious Disease"/>
            <person name="Wu L."/>
            <person name="Ma J."/>
        </authorList>
    </citation>
    <scope>NUCLEOTIDE SEQUENCE [LARGE SCALE GENOMIC DNA]</scope>
    <source>
        <strain evidence="4">CAIM 431</strain>
    </source>
</reference>
<protein>
    <submittedName>
        <fullName evidence="3">Fumarylacetoacetate hydrolase family protein</fullName>
    </submittedName>
</protein>
<dbReference type="Pfam" id="PF03737">
    <property type="entry name" value="RraA-like"/>
    <property type="match status" value="1"/>
</dbReference>
<gene>
    <name evidence="3" type="ORF">ACFSCS_07235</name>
</gene>
<dbReference type="SUPFAM" id="SSF56529">
    <property type="entry name" value="FAH"/>
    <property type="match status" value="1"/>
</dbReference>
<dbReference type="Pfam" id="PF01557">
    <property type="entry name" value="FAA_hydrolase"/>
    <property type="match status" value="1"/>
</dbReference>
<dbReference type="InterPro" id="IPR036663">
    <property type="entry name" value="Fumarylacetoacetase_C_sf"/>
</dbReference>
<dbReference type="InterPro" id="IPR005493">
    <property type="entry name" value="RraA/RraA-like"/>
</dbReference>
<comment type="caution">
    <text evidence="3">The sequence shown here is derived from an EMBL/GenBank/DDBJ whole genome shotgun (WGS) entry which is preliminary data.</text>
</comment>
<name>A0ABW4RX17_9ACTN</name>
<dbReference type="Gene3D" id="3.50.30.40">
    <property type="entry name" value="Ribonuclease E inhibitor RraA/RraA-like"/>
    <property type="match status" value="1"/>
</dbReference>